<proteinExistence type="predicted"/>
<dbReference type="InterPro" id="IPR029058">
    <property type="entry name" value="AB_hydrolase_fold"/>
</dbReference>
<organism evidence="2">
    <name type="scientific">freshwater metagenome</name>
    <dbReference type="NCBI Taxonomy" id="449393"/>
    <lineage>
        <taxon>unclassified sequences</taxon>
        <taxon>metagenomes</taxon>
        <taxon>ecological metagenomes</taxon>
    </lineage>
</organism>
<dbReference type="PANTHER" id="PTHR43433">
    <property type="entry name" value="HYDROLASE, ALPHA/BETA FOLD FAMILY PROTEIN"/>
    <property type="match status" value="1"/>
</dbReference>
<gene>
    <name evidence="2" type="ORF">UFOPK3099_01690</name>
</gene>
<dbReference type="Pfam" id="PF12146">
    <property type="entry name" value="Hydrolase_4"/>
    <property type="match status" value="1"/>
</dbReference>
<name>A0A6J6ZZM2_9ZZZZ</name>
<protein>
    <submittedName>
        <fullName evidence="2">Unannotated protein</fullName>
    </submittedName>
</protein>
<evidence type="ECO:0000313" key="2">
    <source>
        <dbReference type="EMBL" id="CAB4825985.1"/>
    </source>
</evidence>
<accession>A0A6J6ZZM2</accession>
<dbReference type="EMBL" id="CAFAAV010000133">
    <property type="protein sequence ID" value="CAB4825985.1"/>
    <property type="molecule type" value="Genomic_DNA"/>
</dbReference>
<dbReference type="InterPro" id="IPR050471">
    <property type="entry name" value="AB_hydrolase"/>
</dbReference>
<dbReference type="InterPro" id="IPR022742">
    <property type="entry name" value="Hydrolase_4"/>
</dbReference>
<dbReference type="SUPFAM" id="SSF53474">
    <property type="entry name" value="alpha/beta-Hydrolases"/>
    <property type="match status" value="1"/>
</dbReference>
<feature type="domain" description="Serine aminopeptidase S33" evidence="1">
    <location>
        <begin position="9"/>
        <end position="74"/>
    </location>
</feature>
<dbReference type="PANTHER" id="PTHR43433:SF5">
    <property type="entry name" value="AB HYDROLASE-1 DOMAIN-CONTAINING PROTEIN"/>
    <property type="match status" value="1"/>
</dbReference>
<dbReference type="AlphaFoldDB" id="A0A6J6ZZM2"/>
<dbReference type="Gene3D" id="3.40.50.1820">
    <property type="entry name" value="alpha/beta hydrolase"/>
    <property type="match status" value="1"/>
</dbReference>
<evidence type="ECO:0000259" key="1">
    <source>
        <dbReference type="Pfam" id="PF12146"/>
    </source>
</evidence>
<reference evidence="2" key="1">
    <citation type="submission" date="2020-05" db="EMBL/GenBank/DDBJ databases">
        <authorList>
            <person name="Chiriac C."/>
            <person name="Salcher M."/>
            <person name="Ghai R."/>
            <person name="Kavagutti S V."/>
        </authorList>
    </citation>
    <scope>NUCLEOTIDE SEQUENCE</scope>
</reference>
<sequence>MGRTSHAFVSQVRAILDVDDNMSDRLGEVTAPTLVLVGNQDILTPRGDSEELVDRLPNAELVVISGAAHGFMVEHATTFNKVLLDFLERVTVLRREAATDSLLGSEFLATAVGPAGAA</sequence>